<dbReference type="InterPro" id="IPR036390">
    <property type="entry name" value="WH_DNA-bd_sf"/>
</dbReference>
<dbReference type="RefSeq" id="WP_378413476.1">
    <property type="nucleotide sequence ID" value="NZ_JBHSFO010000001.1"/>
</dbReference>
<dbReference type="PROSITE" id="PS50995">
    <property type="entry name" value="HTH_MARR_2"/>
    <property type="match status" value="1"/>
</dbReference>
<protein>
    <submittedName>
        <fullName evidence="2">MarR family winged helix-turn-helix transcriptional regulator</fullName>
    </submittedName>
</protein>
<name>A0ABV9FMV5_9NOCA</name>
<sequence length="152" mass="16624">MVSQDTASDLIDTLRGLVVRARAESVRQQFAGALPSALAMLLGHIARTEGHRPSMVAEELRVTQSALSRQVAQAESLGYVQRHPDPLDGRAALLSLTAAGNEALQRHRDAQARWVHDALADWSEDEARELADRLDRFSSAIDAHRSAAPARR</sequence>
<dbReference type="SUPFAM" id="SSF46785">
    <property type="entry name" value="Winged helix' DNA-binding domain"/>
    <property type="match status" value="1"/>
</dbReference>
<dbReference type="PRINTS" id="PR00598">
    <property type="entry name" value="HTHMARR"/>
</dbReference>
<dbReference type="InterPro" id="IPR000835">
    <property type="entry name" value="HTH_MarR-typ"/>
</dbReference>
<evidence type="ECO:0000313" key="2">
    <source>
        <dbReference type="EMBL" id="MFC4602378.1"/>
    </source>
</evidence>
<reference evidence="3" key="1">
    <citation type="journal article" date="2019" name="Int. J. Syst. Evol. Microbiol.">
        <title>The Global Catalogue of Microorganisms (GCM) 10K type strain sequencing project: providing services to taxonomists for standard genome sequencing and annotation.</title>
        <authorList>
            <consortium name="The Broad Institute Genomics Platform"/>
            <consortium name="The Broad Institute Genome Sequencing Center for Infectious Disease"/>
            <person name="Wu L."/>
            <person name="Ma J."/>
        </authorList>
    </citation>
    <scope>NUCLEOTIDE SEQUENCE [LARGE SCALE GENOMIC DNA]</scope>
    <source>
        <strain evidence="3">CCUG 54520</strain>
    </source>
</reference>
<dbReference type="Proteomes" id="UP001595914">
    <property type="component" value="Unassembled WGS sequence"/>
</dbReference>
<comment type="caution">
    <text evidence="2">The sequence shown here is derived from an EMBL/GenBank/DDBJ whole genome shotgun (WGS) entry which is preliminary data.</text>
</comment>
<dbReference type="InterPro" id="IPR036388">
    <property type="entry name" value="WH-like_DNA-bd_sf"/>
</dbReference>
<dbReference type="InterPro" id="IPR039422">
    <property type="entry name" value="MarR/SlyA-like"/>
</dbReference>
<organism evidence="2 3">
    <name type="scientific">Rhodococcus kronopolitis</name>
    <dbReference type="NCBI Taxonomy" id="1460226"/>
    <lineage>
        <taxon>Bacteria</taxon>
        <taxon>Bacillati</taxon>
        <taxon>Actinomycetota</taxon>
        <taxon>Actinomycetes</taxon>
        <taxon>Mycobacteriales</taxon>
        <taxon>Nocardiaceae</taxon>
        <taxon>Rhodococcus</taxon>
    </lineage>
</organism>
<proteinExistence type="predicted"/>
<dbReference type="EMBL" id="JBHSFO010000001">
    <property type="protein sequence ID" value="MFC4602378.1"/>
    <property type="molecule type" value="Genomic_DNA"/>
</dbReference>
<evidence type="ECO:0000313" key="3">
    <source>
        <dbReference type="Proteomes" id="UP001595914"/>
    </source>
</evidence>
<dbReference type="Pfam" id="PF12802">
    <property type="entry name" value="MarR_2"/>
    <property type="match status" value="1"/>
</dbReference>
<gene>
    <name evidence="2" type="ORF">ACFO6S_01580</name>
</gene>
<dbReference type="Gene3D" id="1.10.10.10">
    <property type="entry name" value="Winged helix-like DNA-binding domain superfamily/Winged helix DNA-binding domain"/>
    <property type="match status" value="1"/>
</dbReference>
<dbReference type="SMART" id="SM00347">
    <property type="entry name" value="HTH_MARR"/>
    <property type="match status" value="1"/>
</dbReference>
<dbReference type="PANTHER" id="PTHR33164:SF57">
    <property type="entry name" value="MARR-FAMILY TRANSCRIPTIONAL REGULATOR"/>
    <property type="match status" value="1"/>
</dbReference>
<keyword evidence="3" id="KW-1185">Reference proteome</keyword>
<dbReference type="PANTHER" id="PTHR33164">
    <property type="entry name" value="TRANSCRIPTIONAL REGULATOR, MARR FAMILY"/>
    <property type="match status" value="1"/>
</dbReference>
<accession>A0ABV9FMV5</accession>
<evidence type="ECO:0000259" key="1">
    <source>
        <dbReference type="PROSITE" id="PS50995"/>
    </source>
</evidence>
<feature type="domain" description="HTH marR-type" evidence="1">
    <location>
        <begin position="7"/>
        <end position="139"/>
    </location>
</feature>